<feature type="active site" description="Proton acceptor" evidence="13">
    <location>
        <position position="59"/>
    </location>
</feature>
<dbReference type="STRING" id="1486859.SAMN05444273_101287"/>
<dbReference type="EC" id="3.4.16.4" evidence="4"/>
<gene>
    <name evidence="18" type="ORF">SAMN05444273_101287</name>
</gene>
<dbReference type="Gene3D" id="3.40.710.10">
    <property type="entry name" value="DD-peptidase/beta-lactamase superfamily"/>
    <property type="match status" value="1"/>
</dbReference>
<feature type="signal peptide" evidence="16">
    <location>
        <begin position="1"/>
        <end position="24"/>
    </location>
</feature>
<dbReference type="GO" id="GO:0006508">
    <property type="term" value="P:proteolysis"/>
    <property type="evidence" value="ECO:0007669"/>
    <property type="project" value="UniProtKB-KW"/>
</dbReference>
<dbReference type="InterPro" id="IPR001967">
    <property type="entry name" value="Peptidase_S11_N"/>
</dbReference>
<comment type="pathway">
    <text evidence="2">Cell wall biogenesis; peptidoglycan biosynthesis.</text>
</comment>
<feature type="active site" description="Acyl-ester intermediate" evidence="13">
    <location>
        <position position="56"/>
    </location>
</feature>
<feature type="active site" evidence="13">
    <location>
        <position position="116"/>
    </location>
</feature>
<keyword evidence="5 18" id="KW-0121">Carboxypeptidase</keyword>
<keyword evidence="10" id="KW-0573">Peptidoglycan synthesis</keyword>
<comment type="catalytic activity">
    <reaction evidence="12">
        <text>Preferential cleavage: (Ac)2-L-Lys-D-Ala-|-D-Ala. Also transpeptidation of peptidyl-alanyl moieties that are N-acyl substituents of D-alanine.</text>
        <dbReference type="EC" id="3.4.16.4"/>
    </reaction>
</comment>
<dbReference type="InterPro" id="IPR012338">
    <property type="entry name" value="Beta-lactam/transpept-like"/>
</dbReference>
<comment type="similarity">
    <text evidence="3 15">Belongs to the peptidase S11 family.</text>
</comment>
<evidence type="ECO:0000259" key="17">
    <source>
        <dbReference type="SMART" id="SM00936"/>
    </source>
</evidence>
<dbReference type="InterPro" id="IPR037167">
    <property type="entry name" value="Peptidase_S11_C_sf"/>
</dbReference>
<name>A0A1M4T376_9RHOB</name>
<comment type="function">
    <text evidence="1">Removes C-terminal D-alanyl residues from sugar-peptide cell wall precursors.</text>
</comment>
<evidence type="ECO:0000256" key="6">
    <source>
        <dbReference type="ARBA" id="ARBA00022670"/>
    </source>
</evidence>
<evidence type="ECO:0000256" key="10">
    <source>
        <dbReference type="ARBA" id="ARBA00022984"/>
    </source>
</evidence>
<evidence type="ECO:0000256" key="3">
    <source>
        <dbReference type="ARBA" id="ARBA00007164"/>
    </source>
</evidence>
<dbReference type="GO" id="GO:0008360">
    <property type="term" value="P:regulation of cell shape"/>
    <property type="evidence" value="ECO:0007669"/>
    <property type="project" value="UniProtKB-KW"/>
</dbReference>
<dbReference type="InterPro" id="IPR018044">
    <property type="entry name" value="Peptidase_S11"/>
</dbReference>
<dbReference type="GO" id="GO:0009002">
    <property type="term" value="F:serine-type D-Ala-D-Ala carboxypeptidase activity"/>
    <property type="evidence" value="ECO:0007669"/>
    <property type="project" value="UniProtKB-EC"/>
</dbReference>
<evidence type="ECO:0000313" key="18">
    <source>
        <dbReference type="EMBL" id="SHE38890.1"/>
    </source>
</evidence>
<sequence length="389" mass="41665">MGIRAATLIAALSSAICMSFAAQAFETSAKSAIVLDLGTDLTLMEKNADMALPPASMSKLMTLNMTFEALEDGRLSLDQRLPVSEAAQAYGGSTMFLNTRDRVSVEDLIRGVIVLSGNDSSAVLAEAISPDGTERGFAQMMNERAKDLGMTNSTFANSNGWPAAGQRMSMRDLALLAKRLITVFPQYYGYFAETEFAFDNRAPDNRFNRNPLLKLNIGADGLKTGHTSEAGYGLVGSAKQGTRRIVFVMSGLGTQQDRASESERIANWAFRQFAEQQLAEQGVIMAEAEVWMGTAAKVGLAATEDIKVLVPVLKKDGVTAKITYQGPLEAPIKAGDKVAELIVNVPGIGDATHDLVATETINSGGFMVRVRTAATVLFRQLTGQAATLF</sequence>
<evidence type="ECO:0000256" key="11">
    <source>
        <dbReference type="ARBA" id="ARBA00023316"/>
    </source>
</evidence>
<keyword evidence="9" id="KW-0133">Cell shape</keyword>
<dbReference type="SMART" id="SM00936">
    <property type="entry name" value="PBP5_C"/>
    <property type="match status" value="1"/>
</dbReference>
<evidence type="ECO:0000256" key="5">
    <source>
        <dbReference type="ARBA" id="ARBA00022645"/>
    </source>
</evidence>
<evidence type="ECO:0000256" key="13">
    <source>
        <dbReference type="PIRSR" id="PIRSR618044-1"/>
    </source>
</evidence>
<accession>A0A1M4T376</accession>
<evidence type="ECO:0000256" key="9">
    <source>
        <dbReference type="ARBA" id="ARBA00022960"/>
    </source>
</evidence>
<proteinExistence type="inferred from homology"/>
<dbReference type="InterPro" id="IPR012907">
    <property type="entry name" value="Peptidase_S11_C"/>
</dbReference>
<evidence type="ECO:0000256" key="4">
    <source>
        <dbReference type="ARBA" id="ARBA00012448"/>
    </source>
</evidence>
<keyword evidence="8" id="KW-0378">Hydrolase</keyword>
<evidence type="ECO:0000256" key="12">
    <source>
        <dbReference type="ARBA" id="ARBA00034000"/>
    </source>
</evidence>
<dbReference type="Pfam" id="PF07943">
    <property type="entry name" value="PBP5_C"/>
    <property type="match status" value="1"/>
</dbReference>
<dbReference type="PANTHER" id="PTHR21581:SF6">
    <property type="entry name" value="TRAFFICKING PROTEIN PARTICLE COMPLEX SUBUNIT 12"/>
    <property type="match status" value="1"/>
</dbReference>
<dbReference type="Proteomes" id="UP000184144">
    <property type="component" value="Unassembled WGS sequence"/>
</dbReference>
<dbReference type="InterPro" id="IPR015956">
    <property type="entry name" value="Peniciliin-bd_prot_C_sf"/>
</dbReference>
<keyword evidence="19" id="KW-1185">Reference proteome</keyword>
<evidence type="ECO:0000256" key="2">
    <source>
        <dbReference type="ARBA" id="ARBA00004752"/>
    </source>
</evidence>
<keyword evidence="11" id="KW-0961">Cell wall biogenesis/degradation</keyword>
<keyword evidence="7 16" id="KW-0732">Signal</keyword>
<feature type="domain" description="Peptidase S11 D-Ala-D-Ala carboxypeptidase A C-terminal" evidence="17">
    <location>
        <begin position="273"/>
        <end position="363"/>
    </location>
</feature>
<protein>
    <recommendedName>
        <fullName evidence="4">serine-type D-Ala-D-Ala carboxypeptidase</fullName>
        <ecNumber evidence="4">3.4.16.4</ecNumber>
    </recommendedName>
</protein>
<organism evidence="18 19">
    <name type="scientific">Litoreibacter ascidiaceicola</name>
    <dbReference type="NCBI Taxonomy" id="1486859"/>
    <lineage>
        <taxon>Bacteria</taxon>
        <taxon>Pseudomonadati</taxon>
        <taxon>Pseudomonadota</taxon>
        <taxon>Alphaproteobacteria</taxon>
        <taxon>Rhodobacterales</taxon>
        <taxon>Roseobacteraceae</taxon>
        <taxon>Litoreibacter</taxon>
    </lineage>
</organism>
<evidence type="ECO:0000256" key="15">
    <source>
        <dbReference type="RuleBase" id="RU004016"/>
    </source>
</evidence>
<dbReference type="AlphaFoldDB" id="A0A1M4T376"/>
<dbReference type="RefSeq" id="WP_073139372.1">
    <property type="nucleotide sequence ID" value="NZ_FQUV01000001.1"/>
</dbReference>
<evidence type="ECO:0000256" key="16">
    <source>
        <dbReference type="SAM" id="SignalP"/>
    </source>
</evidence>
<evidence type="ECO:0000313" key="19">
    <source>
        <dbReference type="Proteomes" id="UP000184144"/>
    </source>
</evidence>
<evidence type="ECO:0000256" key="1">
    <source>
        <dbReference type="ARBA" id="ARBA00003217"/>
    </source>
</evidence>
<dbReference type="Pfam" id="PF00768">
    <property type="entry name" value="Peptidase_S11"/>
    <property type="match status" value="1"/>
</dbReference>
<dbReference type="UniPathway" id="UPA00219"/>
<feature type="binding site" evidence="14">
    <location>
        <position position="223"/>
    </location>
    <ligand>
        <name>substrate</name>
    </ligand>
</feature>
<dbReference type="GO" id="GO:0071555">
    <property type="term" value="P:cell wall organization"/>
    <property type="evidence" value="ECO:0007669"/>
    <property type="project" value="UniProtKB-KW"/>
</dbReference>
<dbReference type="Gene3D" id="2.60.410.10">
    <property type="entry name" value="D-Ala-D-Ala carboxypeptidase, C-terminal domain"/>
    <property type="match status" value="1"/>
</dbReference>
<dbReference type="SUPFAM" id="SSF69189">
    <property type="entry name" value="Penicillin-binding protein associated domain"/>
    <property type="match status" value="1"/>
</dbReference>
<keyword evidence="6" id="KW-0645">Protease</keyword>
<dbReference type="EMBL" id="FQUV01000001">
    <property type="protein sequence ID" value="SHE38890.1"/>
    <property type="molecule type" value="Genomic_DNA"/>
</dbReference>
<dbReference type="GO" id="GO:0009252">
    <property type="term" value="P:peptidoglycan biosynthetic process"/>
    <property type="evidence" value="ECO:0007669"/>
    <property type="project" value="UniProtKB-UniPathway"/>
</dbReference>
<reference evidence="19" key="1">
    <citation type="submission" date="2016-11" db="EMBL/GenBank/DDBJ databases">
        <authorList>
            <person name="Varghese N."/>
            <person name="Submissions S."/>
        </authorList>
    </citation>
    <scope>NUCLEOTIDE SEQUENCE [LARGE SCALE GENOMIC DNA]</scope>
    <source>
        <strain evidence="19">DSM 100566</strain>
    </source>
</reference>
<feature type="chain" id="PRO_5012974023" description="serine-type D-Ala-D-Ala carboxypeptidase" evidence="16">
    <location>
        <begin position="25"/>
        <end position="389"/>
    </location>
</feature>
<evidence type="ECO:0000256" key="14">
    <source>
        <dbReference type="PIRSR" id="PIRSR618044-2"/>
    </source>
</evidence>
<dbReference type="PRINTS" id="PR00725">
    <property type="entry name" value="DADACBPTASE1"/>
</dbReference>
<dbReference type="SUPFAM" id="SSF56601">
    <property type="entry name" value="beta-lactamase/transpeptidase-like"/>
    <property type="match status" value="1"/>
</dbReference>
<dbReference type="OrthoDB" id="9795979at2"/>
<evidence type="ECO:0000256" key="8">
    <source>
        <dbReference type="ARBA" id="ARBA00022801"/>
    </source>
</evidence>
<dbReference type="PANTHER" id="PTHR21581">
    <property type="entry name" value="D-ALANYL-D-ALANINE CARBOXYPEPTIDASE"/>
    <property type="match status" value="1"/>
</dbReference>
<evidence type="ECO:0000256" key="7">
    <source>
        <dbReference type="ARBA" id="ARBA00022729"/>
    </source>
</evidence>